<evidence type="ECO:0000256" key="3">
    <source>
        <dbReference type="ARBA" id="ARBA00023242"/>
    </source>
</evidence>
<organism evidence="5 6">
    <name type="scientific">Aspergillus sclerotialis</name>
    <dbReference type="NCBI Taxonomy" id="2070753"/>
    <lineage>
        <taxon>Eukaryota</taxon>
        <taxon>Fungi</taxon>
        <taxon>Dikarya</taxon>
        <taxon>Ascomycota</taxon>
        <taxon>Pezizomycotina</taxon>
        <taxon>Eurotiomycetes</taxon>
        <taxon>Eurotiomycetidae</taxon>
        <taxon>Eurotiales</taxon>
        <taxon>Aspergillaceae</taxon>
        <taxon>Aspergillus</taxon>
        <taxon>Aspergillus subgen. Polypaecilum</taxon>
    </lineage>
</organism>
<evidence type="ECO:0000256" key="1">
    <source>
        <dbReference type="ARBA" id="ARBA00023015"/>
    </source>
</evidence>
<reference evidence="6" key="1">
    <citation type="submission" date="2017-02" db="EMBL/GenBank/DDBJ databases">
        <authorList>
            <person name="Tafer H."/>
            <person name="Lopandic K."/>
        </authorList>
    </citation>
    <scope>NUCLEOTIDE SEQUENCE [LARGE SCALE GENOMIC DNA]</scope>
    <source>
        <strain evidence="6">CBS 366.77</strain>
    </source>
</reference>
<dbReference type="GO" id="GO:0000978">
    <property type="term" value="F:RNA polymerase II cis-regulatory region sequence-specific DNA binding"/>
    <property type="evidence" value="ECO:0007669"/>
    <property type="project" value="TreeGrafter"/>
</dbReference>
<dbReference type="OrthoDB" id="2123952at2759"/>
<protein>
    <recommendedName>
        <fullName evidence="7">C6 transcription factor</fullName>
    </recommendedName>
</protein>
<dbReference type="Proteomes" id="UP000266188">
    <property type="component" value="Unassembled WGS sequence"/>
</dbReference>
<dbReference type="GO" id="GO:0000435">
    <property type="term" value="P:positive regulation of transcription from RNA polymerase II promoter by galactose"/>
    <property type="evidence" value="ECO:0007669"/>
    <property type="project" value="TreeGrafter"/>
</dbReference>
<dbReference type="PANTHER" id="PTHR47424:SF15">
    <property type="entry name" value="ZN(II)2CYS6 TRANSCRIPTION FACTOR (EUROFUNG)"/>
    <property type="match status" value="1"/>
</dbReference>
<proteinExistence type="predicted"/>
<sequence>MSLKDITTEYTQDSFIRALVYLSKTMTRSADEIYGQRHQSLLHMWKVAVSIVEDLRNQESRIQQTLGLKLDASIQPGSLGVCQTMFTTMYYHTLLLTFRPFLIFRGHWQRERKLTHRPSTDIGSSNSRPTEAPSWLNEACNYTLTAAQKTLQHLSKASAVNDLVKQLRYHGYFVGSASFTLIYDIIHNENAAVLHLPSVYAALQTLSTMRVGDPIASTITSIQTVLRKINPSYEWSPPFNPSSSMPSTGPSLMQNSPVYEQAHHHDRNHQPPVPTNHTPQSLGTTIPNFHMSLPTMEMPMASGEDLFDFTQADMGWDFDFSTMDLETFLSVD</sequence>
<evidence type="ECO:0000313" key="6">
    <source>
        <dbReference type="Proteomes" id="UP000266188"/>
    </source>
</evidence>
<keyword evidence="6" id="KW-1185">Reference proteome</keyword>
<dbReference type="EMBL" id="MVGC01000221">
    <property type="protein sequence ID" value="RJE21545.1"/>
    <property type="molecule type" value="Genomic_DNA"/>
</dbReference>
<comment type="caution">
    <text evidence="5">The sequence shown here is derived from an EMBL/GenBank/DDBJ whole genome shotgun (WGS) entry which is preliminary data.</text>
</comment>
<evidence type="ECO:0000313" key="5">
    <source>
        <dbReference type="EMBL" id="RJE21545.1"/>
    </source>
</evidence>
<name>A0A3A2ZU79_9EURO</name>
<feature type="region of interest" description="Disordered" evidence="4">
    <location>
        <begin position="260"/>
        <end position="280"/>
    </location>
</feature>
<dbReference type="InterPro" id="IPR051127">
    <property type="entry name" value="Fungal_SecMet_Regulators"/>
</dbReference>
<dbReference type="GO" id="GO:0000981">
    <property type="term" value="F:DNA-binding transcription factor activity, RNA polymerase II-specific"/>
    <property type="evidence" value="ECO:0007669"/>
    <property type="project" value="TreeGrafter"/>
</dbReference>
<dbReference type="GO" id="GO:0005634">
    <property type="term" value="C:nucleus"/>
    <property type="evidence" value="ECO:0007669"/>
    <property type="project" value="TreeGrafter"/>
</dbReference>
<evidence type="ECO:0000256" key="2">
    <source>
        <dbReference type="ARBA" id="ARBA00023163"/>
    </source>
</evidence>
<dbReference type="PANTHER" id="PTHR47424">
    <property type="entry name" value="REGULATORY PROTEIN GAL4"/>
    <property type="match status" value="1"/>
</dbReference>
<keyword evidence="2" id="KW-0804">Transcription</keyword>
<keyword evidence="3" id="KW-0539">Nucleus</keyword>
<accession>A0A3A2ZU79</accession>
<keyword evidence="1" id="KW-0805">Transcription regulation</keyword>
<dbReference type="AlphaFoldDB" id="A0A3A2ZU79"/>
<evidence type="ECO:0008006" key="7">
    <source>
        <dbReference type="Google" id="ProtNLM"/>
    </source>
</evidence>
<gene>
    <name evidence="5" type="ORF">PHISCL_06117</name>
</gene>
<evidence type="ECO:0000256" key="4">
    <source>
        <dbReference type="SAM" id="MobiDB-lite"/>
    </source>
</evidence>
<dbReference type="CDD" id="cd12148">
    <property type="entry name" value="fungal_TF_MHR"/>
    <property type="match status" value="1"/>
</dbReference>